<evidence type="ECO:0000313" key="9">
    <source>
        <dbReference type="Proteomes" id="UP001597380"/>
    </source>
</evidence>
<dbReference type="PANTHER" id="PTHR30146">
    <property type="entry name" value="LACI-RELATED TRANSCRIPTIONAL REPRESSOR"/>
    <property type="match status" value="1"/>
</dbReference>
<dbReference type="Gene3D" id="3.40.50.2300">
    <property type="match status" value="2"/>
</dbReference>
<dbReference type="EMBL" id="JBHUHT010000003">
    <property type="protein sequence ID" value="MFD2094375.1"/>
    <property type="molecule type" value="Genomic_DNA"/>
</dbReference>
<dbReference type="Proteomes" id="UP001597380">
    <property type="component" value="Unassembled WGS sequence"/>
</dbReference>
<dbReference type="SMART" id="SM00387">
    <property type="entry name" value="HATPase_c"/>
    <property type="match status" value="1"/>
</dbReference>
<dbReference type="Pfam" id="PF02518">
    <property type="entry name" value="HATPase_c"/>
    <property type="match status" value="1"/>
</dbReference>
<dbReference type="SUPFAM" id="SSF47384">
    <property type="entry name" value="Homodimeric domain of signal transducing histidine kinase"/>
    <property type="match status" value="1"/>
</dbReference>
<dbReference type="InterPro" id="IPR036097">
    <property type="entry name" value="HisK_dim/P_sf"/>
</dbReference>
<dbReference type="PANTHER" id="PTHR30146:SF109">
    <property type="entry name" value="HTH-TYPE TRANSCRIPTIONAL REGULATOR GALS"/>
    <property type="match status" value="1"/>
</dbReference>
<dbReference type="CDD" id="cd00082">
    <property type="entry name" value="HisKA"/>
    <property type="match status" value="1"/>
</dbReference>
<comment type="catalytic activity">
    <reaction evidence="1">
        <text>ATP + protein L-histidine = ADP + protein N-phospho-L-histidine.</text>
        <dbReference type="EC" id="2.7.13.3"/>
    </reaction>
</comment>
<dbReference type="InterPro" id="IPR003661">
    <property type="entry name" value="HisK_dim/P_dom"/>
</dbReference>
<dbReference type="InterPro" id="IPR005467">
    <property type="entry name" value="His_kinase_dom"/>
</dbReference>
<dbReference type="InterPro" id="IPR028082">
    <property type="entry name" value="Peripla_BP_I"/>
</dbReference>
<dbReference type="PROSITE" id="PS50109">
    <property type="entry name" value="HIS_KIN"/>
    <property type="match status" value="1"/>
</dbReference>
<dbReference type="InterPro" id="IPR004358">
    <property type="entry name" value="Sig_transdc_His_kin-like_C"/>
</dbReference>
<dbReference type="EC" id="2.7.13.3" evidence="2"/>
<dbReference type="Gene3D" id="1.10.287.130">
    <property type="match status" value="1"/>
</dbReference>
<keyword evidence="5" id="KW-0238">DNA-binding</keyword>
<dbReference type="InterPro" id="IPR036890">
    <property type="entry name" value="HATPase_C_sf"/>
</dbReference>
<dbReference type="RefSeq" id="WP_345337794.1">
    <property type="nucleotide sequence ID" value="NZ_BAABLI010000003.1"/>
</dbReference>
<evidence type="ECO:0000256" key="5">
    <source>
        <dbReference type="ARBA" id="ARBA00023125"/>
    </source>
</evidence>
<dbReference type="Gene3D" id="3.30.565.10">
    <property type="entry name" value="Histidine kinase-like ATPase, C-terminal domain"/>
    <property type="match status" value="1"/>
</dbReference>
<accession>A0ABW4XHW5</accession>
<dbReference type="InterPro" id="IPR046335">
    <property type="entry name" value="LacI/GalR-like_sensor"/>
</dbReference>
<proteinExistence type="predicted"/>
<evidence type="ECO:0000256" key="1">
    <source>
        <dbReference type="ARBA" id="ARBA00000085"/>
    </source>
</evidence>
<dbReference type="SMART" id="SM00388">
    <property type="entry name" value="HisKA"/>
    <property type="match status" value="1"/>
</dbReference>
<evidence type="ECO:0000259" key="7">
    <source>
        <dbReference type="PROSITE" id="PS50109"/>
    </source>
</evidence>
<dbReference type="Pfam" id="PF13377">
    <property type="entry name" value="Peripla_BP_3"/>
    <property type="match status" value="1"/>
</dbReference>
<organism evidence="8 9">
    <name type="scientific">Corallincola platygyrae</name>
    <dbReference type="NCBI Taxonomy" id="1193278"/>
    <lineage>
        <taxon>Bacteria</taxon>
        <taxon>Pseudomonadati</taxon>
        <taxon>Pseudomonadota</taxon>
        <taxon>Gammaproteobacteria</taxon>
        <taxon>Alteromonadales</taxon>
        <taxon>Psychromonadaceae</taxon>
        <taxon>Corallincola</taxon>
    </lineage>
</organism>
<gene>
    <name evidence="8" type="ORF">ACFSJ3_00120</name>
</gene>
<dbReference type="InterPro" id="IPR003594">
    <property type="entry name" value="HATPase_dom"/>
</dbReference>
<keyword evidence="9" id="KW-1185">Reference proteome</keyword>
<keyword evidence="6" id="KW-0804">Transcription</keyword>
<evidence type="ECO:0000313" key="8">
    <source>
        <dbReference type="EMBL" id="MFD2094375.1"/>
    </source>
</evidence>
<dbReference type="SUPFAM" id="SSF53822">
    <property type="entry name" value="Periplasmic binding protein-like I"/>
    <property type="match status" value="1"/>
</dbReference>
<name>A0ABW4XHW5_9GAMM</name>
<evidence type="ECO:0000256" key="6">
    <source>
        <dbReference type="ARBA" id="ARBA00023163"/>
    </source>
</evidence>
<evidence type="ECO:0000256" key="4">
    <source>
        <dbReference type="ARBA" id="ARBA00023015"/>
    </source>
</evidence>
<protein>
    <recommendedName>
        <fullName evidence="2">histidine kinase</fullName>
        <ecNumber evidence="2">2.7.13.3</ecNumber>
    </recommendedName>
</protein>
<dbReference type="SUPFAM" id="SSF55874">
    <property type="entry name" value="ATPase domain of HSP90 chaperone/DNA topoisomerase II/histidine kinase"/>
    <property type="match status" value="1"/>
</dbReference>
<evidence type="ECO:0000256" key="2">
    <source>
        <dbReference type="ARBA" id="ARBA00012438"/>
    </source>
</evidence>
<keyword evidence="4" id="KW-0805">Transcription regulation</keyword>
<reference evidence="9" key="1">
    <citation type="journal article" date="2019" name="Int. J. Syst. Evol. Microbiol.">
        <title>The Global Catalogue of Microorganisms (GCM) 10K type strain sequencing project: providing services to taxonomists for standard genome sequencing and annotation.</title>
        <authorList>
            <consortium name="The Broad Institute Genomics Platform"/>
            <consortium name="The Broad Institute Genome Sequencing Center for Infectious Disease"/>
            <person name="Wu L."/>
            <person name="Ma J."/>
        </authorList>
    </citation>
    <scope>NUCLEOTIDE SEQUENCE [LARGE SCALE GENOMIC DNA]</scope>
    <source>
        <strain evidence="9">CGMCC 1.10992</strain>
    </source>
</reference>
<keyword evidence="3" id="KW-0597">Phosphoprotein</keyword>
<comment type="caution">
    <text evidence="8">The sequence shown here is derived from an EMBL/GenBank/DDBJ whole genome shotgun (WGS) entry which is preliminary data.</text>
</comment>
<dbReference type="CDD" id="cd06267">
    <property type="entry name" value="PBP1_LacI_sugar_binding-like"/>
    <property type="match status" value="1"/>
</dbReference>
<dbReference type="PRINTS" id="PR00344">
    <property type="entry name" value="BCTRLSENSOR"/>
</dbReference>
<evidence type="ECO:0000256" key="3">
    <source>
        <dbReference type="ARBA" id="ARBA00022553"/>
    </source>
</evidence>
<sequence>MNQFERYVTLVLPTMVFQVEQELLAGARDLLAKHGYQLITSVGGYLPGPSQPENSRNWFYTYLPQNNSAGTLFYGGGIGYAAGNDATQHLADQLKQRPLVNIGSSLPGIPSFVADNYSSMRQVVQHLVKARGFTQLGFLTGPSSNDEANERLKAFTDVLEENRINLNEQWLVQGDFTRSHAEQLAKEFVRSSRQLPQVMVCANDLSAHGFMEGLQHEGISVPEQVAVTGFDNFEYAEAVRPALTTASYPARQLGEQAAHALLEQIEKIACIQTNTIVGDLVVRESCGAKRPPQSVPEQVYLEQRRQQVLVRDMHAQRLAFDQSLYQHTELSMLFEQGASSLNAAGIYQLYLCLFRQNNPEHPYLAHQIVDGEVVALAEHQMEIPPGQLLPPHLGEHWLKDDRKGAIWLLHPLALEDKHFGYVLVQVSQRVVEFGEALGIQLSQAINRHQMLYESIERQHELESSLEALKNAHLKLDKAEKVASLGRLVAGIGHELNTPLGAGITMASMLVEETEALTKQLLNAQLSKRNLNQGLNRAHDAASSVLRSLERASSLVDIFKSNSFEQDPGRWQALTIWEVIQSSYFRIKDDLHLPLDLEINCDKSLQVQCDMDALSSVFVHLFYNSAHHAYADQDNGKVQVDVAIKDNRLDIKYQDFGVGIEKEALPRVFEPFYTSQRASGHTGLGLYLVYNLVSLRLRGVITLSSKPGRGTQLQIELPLSAAASPFLPNS</sequence>
<feature type="domain" description="Histidine kinase" evidence="7">
    <location>
        <begin position="490"/>
        <end position="720"/>
    </location>
</feature>